<dbReference type="PANTHER" id="PTHR40453">
    <property type="entry name" value="PROTEIN YOEF"/>
    <property type="match status" value="1"/>
</dbReference>
<proteinExistence type="inferred from homology"/>
<keyword evidence="1" id="KW-0547">Nucleotide-binding</keyword>
<dbReference type="EMBL" id="AWVK01000003">
    <property type="protein sequence ID" value="ERK46055.1"/>
    <property type="molecule type" value="Genomic_DNA"/>
</dbReference>
<organism evidence="2 3">
    <name type="scientific">Levilactobacillus brevis ATCC 14869 = DSM 20054</name>
    <dbReference type="NCBI Taxonomy" id="649758"/>
    <lineage>
        <taxon>Bacteria</taxon>
        <taxon>Bacillati</taxon>
        <taxon>Bacillota</taxon>
        <taxon>Bacilli</taxon>
        <taxon>Lactobacillales</taxon>
        <taxon>Lactobacillaceae</taxon>
        <taxon>Levilactobacillus</taxon>
    </lineage>
</organism>
<comment type="similarity">
    <text evidence="1">Belongs to the EutP/PduV family.</text>
</comment>
<dbReference type="GO" id="GO:0006576">
    <property type="term" value="P:biogenic amine metabolic process"/>
    <property type="evidence" value="ECO:0007669"/>
    <property type="project" value="InterPro"/>
</dbReference>
<dbReference type="CDD" id="cd00882">
    <property type="entry name" value="Ras_like_GTPase"/>
    <property type="match status" value="1"/>
</dbReference>
<protein>
    <submittedName>
        <fullName evidence="2">Ethanolamine utilization protein, EutP</fullName>
    </submittedName>
</protein>
<dbReference type="PIRSF" id="PIRSF036409">
    <property type="entry name" value="EutP_PduV"/>
    <property type="match status" value="1"/>
</dbReference>
<dbReference type="InterPro" id="IPR012381">
    <property type="entry name" value="EutP_PduV"/>
</dbReference>
<comment type="caution">
    <text evidence="2">The sequence shown here is derived from an EMBL/GenBank/DDBJ whole genome shotgun (WGS) entry which is preliminary data.</text>
</comment>
<dbReference type="GO" id="GO:0005524">
    <property type="term" value="F:ATP binding"/>
    <property type="evidence" value="ECO:0007669"/>
    <property type="project" value="UniProtKB-UniRule"/>
</dbReference>
<reference evidence="2 3" key="1">
    <citation type="submission" date="2013-06" db="EMBL/GenBank/DDBJ databases">
        <authorList>
            <person name="Weinstock G."/>
            <person name="Sodergren E."/>
            <person name="Lobos E.A."/>
            <person name="Fulton L."/>
            <person name="Fulton R."/>
            <person name="Courtney L."/>
            <person name="Fronick C."/>
            <person name="O'Laughlin M."/>
            <person name="Godfrey J."/>
            <person name="Wilson R.M."/>
            <person name="Miner T."/>
            <person name="Farmer C."/>
            <person name="Delehaunty K."/>
            <person name="Cordes M."/>
            <person name="Minx P."/>
            <person name="Tomlinson C."/>
            <person name="Chen J."/>
            <person name="Wollam A."/>
            <person name="Pepin K.H."/>
            <person name="Bhonagiri V."/>
            <person name="Zhang X."/>
            <person name="Warren W."/>
            <person name="Mitreva M."/>
            <person name="Mardis E.R."/>
            <person name="Wilson R.K."/>
        </authorList>
    </citation>
    <scope>NUCLEOTIDE SEQUENCE [LARGE SCALE GENOMIC DNA]</scope>
    <source>
        <strain evidence="2 3">ATCC 14869</strain>
    </source>
</reference>
<dbReference type="AlphaFoldDB" id="U2P6E3"/>
<dbReference type="PATRIC" id="fig|649758.3.peg.113"/>
<sequence length="153" mass="17018">MKGGAWMKKPIFIGAVACGKTTLCQRLMGRAIAYKKTQVIEFYRHNRMIDTPGEFMEHREYYSALTVTAVDADVIILVQSVTDHRQTFSPGFGSMFPKPKVGIVTKLDLAQDQSEIDWAIDQLKSAGADQVFCLSAKDNQGVQAIADYLEVSH</sequence>
<dbReference type="NCBIfam" id="TIGR02528">
    <property type="entry name" value="EutP"/>
    <property type="match status" value="1"/>
</dbReference>
<gene>
    <name evidence="2" type="ORF">HMPREF0495_00120</name>
</gene>
<dbReference type="HOGENOM" id="CLU_113298_2_0_9"/>
<evidence type="ECO:0000256" key="1">
    <source>
        <dbReference type="PIRNR" id="PIRNR036409"/>
    </source>
</evidence>
<name>U2P6E3_LEVBR</name>
<dbReference type="SUPFAM" id="SSF52540">
    <property type="entry name" value="P-loop containing nucleoside triphosphate hydrolases"/>
    <property type="match status" value="1"/>
</dbReference>
<dbReference type="InterPro" id="IPR027417">
    <property type="entry name" value="P-loop_NTPase"/>
</dbReference>
<accession>U2P6E3</accession>
<dbReference type="PANTHER" id="PTHR40453:SF1">
    <property type="entry name" value="PROTEIN YOEF"/>
    <property type="match status" value="1"/>
</dbReference>
<evidence type="ECO:0000313" key="3">
    <source>
        <dbReference type="Proteomes" id="UP000016644"/>
    </source>
</evidence>
<dbReference type="Gene3D" id="3.40.50.300">
    <property type="entry name" value="P-loop containing nucleotide triphosphate hydrolases"/>
    <property type="match status" value="1"/>
</dbReference>
<dbReference type="Pfam" id="PF10662">
    <property type="entry name" value="PduV-EutP"/>
    <property type="match status" value="1"/>
</dbReference>
<evidence type="ECO:0000313" key="2">
    <source>
        <dbReference type="EMBL" id="ERK46055.1"/>
    </source>
</evidence>
<dbReference type="Proteomes" id="UP000016644">
    <property type="component" value="Unassembled WGS sequence"/>
</dbReference>